<evidence type="ECO:0000256" key="2">
    <source>
        <dbReference type="ARBA" id="ARBA00022741"/>
    </source>
</evidence>
<dbReference type="CDD" id="cd03230">
    <property type="entry name" value="ABC_DR_subfamily_A"/>
    <property type="match status" value="1"/>
</dbReference>
<organism evidence="5 6">
    <name type="scientific">Peribacillus faecalis</name>
    <dbReference type="NCBI Taxonomy" id="2772559"/>
    <lineage>
        <taxon>Bacteria</taxon>
        <taxon>Bacillati</taxon>
        <taxon>Bacillota</taxon>
        <taxon>Bacilli</taxon>
        <taxon>Bacillales</taxon>
        <taxon>Bacillaceae</taxon>
        <taxon>Peribacillus</taxon>
    </lineage>
</organism>
<accession>A0A927CSD3</accession>
<dbReference type="GO" id="GO:0016887">
    <property type="term" value="F:ATP hydrolysis activity"/>
    <property type="evidence" value="ECO:0007669"/>
    <property type="project" value="InterPro"/>
</dbReference>
<gene>
    <name evidence="5" type="ORF">IEO70_01360</name>
</gene>
<dbReference type="InterPro" id="IPR051782">
    <property type="entry name" value="ABC_Transporter_VariousFunc"/>
</dbReference>
<dbReference type="SUPFAM" id="SSF52540">
    <property type="entry name" value="P-loop containing nucleoside triphosphate hydrolases"/>
    <property type="match status" value="1"/>
</dbReference>
<proteinExistence type="predicted"/>
<keyword evidence="3 5" id="KW-0067">ATP-binding</keyword>
<dbReference type="GO" id="GO:0005524">
    <property type="term" value="F:ATP binding"/>
    <property type="evidence" value="ECO:0007669"/>
    <property type="project" value="UniProtKB-KW"/>
</dbReference>
<evidence type="ECO:0000256" key="3">
    <source>
        <dbReference type="ARBA" id="ARBA00022840"/>
    </source>
</evidence>
<dbReference type="Proteomes" id="UP000602076">
    <property type="component" value="Unassembled WGS sequence"/>
</dbReference>
<dbReference type="PROSITE" id="PS00211">
    <property type="entry name" value="ABC_TRANSPORTER_1"/>
    <property type="match status" value="1"/>
</dbReference>
<keyword evidence="6" id="KW-1185">Reference proteome</keyword>
<evidence type="ECO:0000313" key="6">
    <source>
        <dbReference type="Proteomes" id="UP000602076"/>
    </source>
</evidence>
<dbReference type="SMART" id="SM00382">
    <property type="entry name" value="AAA"/>
    <property type="match status" value="1"/>
</dbReference>
<evidence type="ECO:0000259" key="4">
    <source>
        <dbReference type="PROSITE" id="PS50893"/>
    </source>
</evidence>
<feature type="domain" description="ABC transporter" evidence="4">
    <location>
        <begin position="2"/>
        <end position="224"/>
    </location>
</feature>
<keyword evidence="2" id="KW-0547">Nucleotide-binding</keyword>
<dbReference type="AlphaFoldDB" id="A0A927CSD3"/>
<protein>
    <submittedName>
        <fullName evidence="5">ABC transporter ATP-binding protein</fullName>
    </submittedName>
</protein>
<dbReference type="Pfam" id="PF00005">
    <property type="entry name" value="ABC_tran"/>
    <property type="match status" value="1"/>
</dbReference>
<keyword evidence="1" id="KW-0813">Transport</keyword>
<dbReference type="RefSeq" id="WP_190996562.1">
    <property type="nucleotide sequence ID" value="NZ_JACXSI010000002.1"/>
</dbReference>
<dbReference type="PANTHER" id="PTHR42939">
    <property type="entry name" value="ABC TRANSPORTER ATP-BINDING PROTEIN ALBC-RELATED"/>
    <property type="match status" value="1"/>
</dbReference>
<dbReference type="Gene3D" id="3.40.50.300">
    <property type="entry name" value="P-loop containing nucleotide triphosphate hydrolases"/>
    <property type="match status" value="1"/>
</dbReference>
<name>A0A927CSD3_9BACI</name>
<reference evidence="5" key="1">
    <citation type="submission" date="2020-09" db="EMBL/GenBank/DDBJ databases">
        <title>Bacillus faecalis sp. nov., a moderately halophilic bacterium isolated from cow faeces.</title>
        <authorList>
            <person name="Jiang L."/>
            <person name="Lee J."/>
        </authorList>
    </citation>
    <scope>NUCLEOTIDE SEQUENCE</scope>
    <source>
        <strain evidence="5">AGMB 02131</strain>
    </source>
</reference>
<dbReference type="PROSITE" id="PS50893">
    <property type="entry name" value="ABC_TRANSPORTER_2"/>
    <property type="match status" value="1"/>
</dbReference>
<dbReference type="InterPro" id="IPR003439">
    <property type="entry name" value="ABC_transporter-like_ATP-bd"/>
</dbReference>
<dbReference type="EMBL" id="JACXSI010000002">
    <property type="protein sequence ID" value="MBD3107013.1"/>
    <property type="molecule type" value="Genomic_DNA"/>
</dbReference>
<evidence type="ECO:0000313" key="5">
    <source>
        <dbReference type="EMBL" id="MBD3107013.1"/>
    </source>
</evidence>
<dbReference type="InterPro" id="IPR003593">
    <property type="entry name" value="AAA+_ATPase"/>
</dbReference>
<evidence type="ECO:0000256" key="1">
    <source>
        <dbReference type="ARBA" id="ARBA00022448"/>
    </source>
</evidence>
<dbReference type="InterPro" id="IPR027417">
    <property type="entry name" value="P-loop_NTPase"/>
</dbReference>
<dbReference type="InterPro" id="IPR017871">
    <property type="entry name" value="ABC_transporter-like_CS"/>
</dbReference>
<dbReference type="PANTHER" id="PTHR42939:SF1">
    <property type="entry name" value="ABC TRANSPORTER ATP-BINDING PROTEIN ALBC-RELATED"/>
    <property type="match status" value="1"/>
</dbReference>
<sequence length="229" mass="25888">MIEVKGISKKYGFKKVLKDISFTVNKGEITCLIGINGTGKSTTLKSIVGLTPFDRGDILIDGISVKKKRSENVAFIPDHTTMPSRMKIKQAFQFMKDFYPRWNERRAQELMGYLGLSKEQKIGELSKGNAAKVNLILGLSLNTDYVLLDEPFSGVDVFAKEKIRALFSSHFIEDRGILLTTHEIDEVEHLLDRVVILSEGTIVKDFYTEQVRMDEGKSVIDMLREVHEG</sequence>
<comment type="caution">
    <text evidence="5">The sequence shown here is derived from an EMBL/GenBank/DDBJ whole genome shotgun (WGS) entry which is preliminary data.</text>
</comment>